<feature type="compositionally biased region" description="Basic and acidic residues" evidence="1">
    <location>
        <begin position="41"/>
        <end position="50"/>
    </location>
</feature>
<organism evidence="2 3">
    <name type="scientific">Caldimonas brevitalea</name>
    <dbReference type="NCBI Taxonomy" id="413882"/>
    <lineage>
        <taxon>Bacteria</taxon>
        <taxon>Pseudomonadati</taxon>
        <taxon>Pseudomonadota</taxon>
        <taxon>Betaproteobacteria</taxon>
        <taxon>Burkholderiales</taxon>
        <taxon>Sphaerotilaceae</taxon>
        <taxon>Caldimonas</taxon>
    </lineage>
</organism>
<evidence type="ECO:0000256" key="1">
    <source>
        <dbReference type="SAM" id="MobiDB-lite"/>
    </source>
</evidence>
<reference evidence="2 3" key="1">
    <citation type="submission" date="2015-05" db="EMBL/GenBank/DDBJ databases">
        <authorList>
            <person name="Tang B."/>
            <person name="Yu Y."/>
        </authorList>
    </citation>
    <scope>NUCLEOTIDE SEQUENCE [LARGE SCALE GENOMIC DNA]</scope>
    <source>
        <strain evidence="2 3">DSM 7029</strain>
    </source>
</reference>
<dbReference type="Proteomes" id="UP000035352">
    <property type="component" value="Chromosome"/>
</dbReference>
<accession>A0A0G3BV62</accession>
<dbReference type="EMBL" id="CP011371">
    <property type="protein sequence ID" value="AKJ31918.1"/>
    <property type="molecule type" value="Genomic_DNA"/>
</dbReference>
<dbReference type="KEGG" id="pbh:AAW51_5227"/>
<dbReference type="STRING" id="413882.AAW51_5227"/>
<evidence type="ECO:0008006" key="4">
    <source>
        <dbReference type="Google" id="ProtNLM"/>
    </source>
</evidence>
<proteinExistence type="predicted"/>
<evidence type="ECO:0000313" key="3">
    <source>
        <dbReference type="Proteomes" id="UP000035352"/>
    </source>
</evidence>
<sequence length="239" mass="26073">MNQQTHVPVDRPDDEQATTGTGRQTGASSELTRGVIQQVGEVERPPEQAERSMTVSTPSGLCRARLATSCLTLPAVGDVVLLASHGTNVYVLAVLARSSAEPLVLSSDRDTTWAVQGHLAVRATGGVDLAGAEQLRLKAGHLRMEAQRVDIVTDRLGVFSRFAQWVAERLETTATSLRQVSQTHTMHTKGYHRQVDELESVRAGHIDLRAREMLHIHAQHSVIKSRELVKIDGTQIQVG</sequence>
<dbReference type="InterPro" id="IPR021927">
    <property type="entry name" value="DUF3540"/>
</dbReference>
<feature type="compositionally biased region" description="Low complexity" evidence="1">
    <location>
        <begin position="17"/>
        <end position="27"/>
    </location>
</feature>
<dbReference type="OrthoDB" id="6119047at2"/>
<feature type="region of interest" description="Disordered" evidence="1">
    <location>
        <begin position="1"/>
        <end position="56"/>
    </location>
</feature>
<dbReference type="Pfam" id="PF12059">
    <property type="entry name" value="DUF3540"/>
    <property type="match status" value="1"/>
</dbReference>
<gene>
    <name evidence="2" type="ORF">AAW51_5227</name>
</gene>
<dbReference type="AlphaFoldDB" id="A0A0G3BV62"/>
<keyword evidence="3" id="KW-1185">Reference proteome</keyword>
<protein>
    <recommendedName>
        <fullName evidence="4">DUF3540 domain-containing protein</fullName>
    </recommendedName>
</protein>
<name>A0A0G3BV62_9BURK</name>
<dbReference type="RefSeq" id="WP_047196948.1">
    <property type="nucleotide sequence ID" value="NZ_CP011371.1"/>
</dbReference>
<evidence type="ECO:0000313" key="2">
    <source>
        <dbReference type="EMBL" id="AKJ31918.1"/>
    </source>
</evidence>